<dbReference type="GO" id="GO:0008641">
    <property type="term" value="F:ubiquitin-like modifier activating enzyme activity"/>
    <property type="evidence" value="ECO:0007669"/>
    <property type="project" value="InterPro"/>
</dbReference>
<dbReference type="PANTHER" id="PTHR10953:SF247">
    <property type="entry name" value="SLL6053 PROTEIN"/>
    <property type="match status" value="1"/>
</dbReference>
<reference evidence="2" key="2">
    <citation type="journal article" date="2021" name="PeerJ">
        <title>Extensive microbial diversity within the chicken gut microbiome revealed by metagenomics and culture.</title>
        <authorList>
            <person name="Gilroy R."/>
            <person name="Ravi A."/>
            <person name="Getino M."/>
            <person name="Pursley I."/>
            <person name="Horton D.L."/>
            <person name="Alikhan N.F."/>
            <person name="Baker D."/>
            <person name="Gharbi K."/>
            <person name="Hall N."/>
            <person name="Watson M."/>
            <person name="Adriaenssens E.M."/>
            <person name="Foster-Nyarko E."/>
            <person name="Jarju S."/>
            <person name="Secka A."/>
            <person name="Antonio M."/>
            <person name="Oren A."/>
            <person name="Chaudhuri R.R."/>
            <person name="La Ragione R."/>
            <person name="Hildebrand F."/>
            <person name="Pallen M.J."/>
        </authorList>
    </citation>
    <scope>NUCLEOTIDE SEQUENCE</scope>
    <source>
        <strain evidence="2">F6-4510</strain>
    </source>
</reference>
<dbReference type="PANTHER" id="PTHR10953">
    <property type="entry name" value="UBIQUITIN-ACTIVATING ENZYME E1"/>
    <property type="match status" value="1"/>
</dbReference>
<reference evidence="2" key="1">
    <citation type="submission" date="2020-10" db="EMBL/GenBank/DDBJ databases">
        <authorList>
            <person name="Gilroy R."/>
        </authorList>
    </citation>
    <scope>NUCLEOTIDE SEQUENCE</scope>
    <source>
        <strain evidence="2">F6-4510</strain>
    </source>
</reference>
<dbReference type="InterPro" id="IPR045886">
    <property type="entry name" value="ThiF/MoeB/HesA"/>
</dbReference>
<dbReference type="InterPro" id="IPR000594">
    <property type="entry name" value="ThiF_NAD_FAD-bd"/>
</dbReference>
<evidence type="ECO:0000313" key="2">
    <source>
        <dbReference type="EMBL" id="MBO8434337.1"/>
    </source>
</evidence>
<dbReference type="Proteomes" id="UP000823611">
    <property type="component" value="Unassembled WGS sequence"/>
</dbReference>
<dbReference type="EMBL" id="JADIMX010000065">
    <property type="protein sequence ID" value="MBO8434337.1"/>
    <property type="molecule type" value="Genomic_DNA"/>
</dbReference>
<dbReference type="InterPro" id="IPR035985">
    <property type="entry name" value="Ubiquitin-activating_enz"/>
</dbReference>
<dbReference type="SUPFAM" id="SSF69572">
    <property type="entry name" value="Activating enzymes of the ubiquitin-like proteins"/>
    <property type="match status" value="1"/>
</dbReference>
<dbReference type="GO" id="GO:0004792">
    <property type="term" value="F:thiosulfate-cyanide sulfurtransferase activity"/>
    <property type="evidence" value="ECO:0007669"/>
    <property type="project" value="TreeGrafter"/>
</dbReference>
<keyword evidence="2" id="KW-0548">Nucleotidyltransferase</keyword>
<dbReference type="AlphaFoldDB" id="A0A9D9DWP6"/>
<sequence>MQIMNDFSRQVNIFKPEEFETPIQIIGAGATGSWVALSLAKMGIENMTIYDFDEVGMHNLPNQCFTLRDINKNKALSIRNLIHLFTGFKIRAKNAKLIGGEPLSGIVFILTDTMKSRRDIYERSIKNNPNIDLLIETRMDLRGGRIYVIDPKDKEQTNQYEQTFYGDDEAEVSACGVSQTVLPSALAITSHAIWKLLNYINGEEVFNETILDFSNEIVMTQTWKKQKGKVKLSNNMVVICKTSADTEKLLEECEKQGMLWRSTAKPTTLNPWYSHEEKTYINISDGVITYGSTDDLSYIFYKELVEFDDLIF</sequence>
<organism evidence="2 3">
    <name type="scientific">Candidatus Fimicola merdigallinarum</name>
    <dbReference type="NCBI Taxonomy" id="2840819"/>
    <lineage>
        <taxon>Bacteria</taxon>
        <taxon>Bacillati</taxon>
        <taxon>Bacillota</taxon>
        <taxon>Clostridia</taxon>
        <taxon>Lachnospirales</taxon>
        <taxon>Lachnospiraceae</taxon>
        <taxon>Lachnospiraceae incertae sedis</taxon>
        <taxon>Candidatus Fimicola</taxon>
    </lineage>
</organism>
<keyword evidence="2" id="KW-0808">Transferase</keyword>
<gene>
    <name evidence="2" type="ORF">IAC55_03325</name>
</gene>
<feature type="domain" description="THIF-type NAD/FAD binding fold" evidence="1">
    <location>
        <begin position="21"/>
        <end position="217"/>
    </location>
</feature>
<proteinExistence type="predicted"/>
<comment type="caution">
    <text evidence="2">The sequence shown here is derived from an EMBL/GenBank/DDBJ whole genome shotgun (WGS) entry which is preliminary data.</text>
</comment>
<dbReference type="Gene3D" id="3.40.50.720">
    <property type="entry name" value="NAD(P)-binding Rossmann-like Domain"/>
    <property type="match status" value="1"/>
</dbReference>
<dbReference type="GO" id="GO:0016779">
    <property type="term" value="F:nucleotidyltransferase activity"/>
    <property type="evidence" value="ECO:0007669"/>
    <property type="project" value="UniProtKB-KW"/>
</dbReference>
<dbReference type="GO" id="GO:0005737">
    <property type="term" value="C:cytoplasm"/>
    <property type="evidence" value="ECO:0007669"/>
    <property type="project" value="TreeGrafter"/>
</dbReference>
<evidence type="ECO:0000313" key="3">
    <source>
        <dbReference type="Proteomes" id="UP000823611"/>
    </source>
</evidence>
<dbReference type="Pfam" id="PF00899">
    <property type="entry name" value="ThiF"/>
    <property type="match status" value="1"/>
</dbReference>
<evidence type="ECO:0000259" key="1">
    <source>
        <dbReference type="Pfam" id="PF00899"/>
    </source>
</evidence>
<protein>
    <submittedName>
        <fullName evidence="2">ThiF family adenylyltransferase</fullName>
    </submittedName>
</protein>
<accession>A0A9D9DWP6</accession>
<name>A0A9D9DWP6_9FIRM</name>